<protein>
    <submittedName>
        <fullName evidence="11">Multicopper oxidase</fullName>
    </submittedName>
</protein>
<keyword evidence="3 7" id="KW-0732">Signal</keyword>
<dbReference type="InterPro" id="IPR001117">
    <property type="entry name" value="Cu-oxidase_2nd"/>
</dbReference>
<name>A0A6G1HDY7_9PEZI</name>
<dbReference type="Pfam" id="PF07732">
    <property type="entry name" value="Cu-oxidase_3"/>
    <property type="match status" value="1"/>
</dbReference>
<evidence type="ECO:0000256" key="6">
    <source>
        <dbReference type="SAM" id="MobiDB-lite"/>
    </source>
</evidence>
<feature type="domain" description="Plastocyanin-like" evidence="9">
    <location>
        <begin position="347"/>
        <end position="473"/>
    </location>
</feature>
<dbReference type="InterPro" id="IPR011706">
    <property type="entry name" value="Cu-oxidase_C"/>
</dbReference>
<dbReference type="PANTHER" id="PTHR11709:SF361">
    <property type="entry name" value="IRON TRANSPORT MULTICOPPER OXIDASE FET3"/>
    <property type="match status" value="1"/>
</dbReference>
<dbReference type="OrthoDB" id="2121828at2759"/>
<evidence type="ECO:0000313" key="11">
    <source>
        <dbReference type="EMBL" id="KAF1991284.1"/>
    </source>
</evidence>
<dbReference type="Proteomes" id="UP000800041">
    <property type="component" value="Unassembled WGS sequence"/>
</dbReference>
<keyword evidence="12" id="KW-1185">Reference proteome</keyword>
<proteinExistence type="inferred from homology"/>
<dbReference type="GO" id="GO:0004322">
    <property type="term" value="F:ferroxidase activity"/>
    <property type="evidence" value="ECO:0007669"/>
    <property type="project" value="TreeGrafter"/>
</dbReference>
<dbReference type="InterPro" id="IPR044130">
    <property type="entry name" value="CuRO_2_Fet3-like"/>
</dbReference>
<dbReference type="EMBL" id="ML977140">
    <property type="protein sequence ID" value="KAF1991284.1"/>
    <property type="molecule type" value="Genomic_DNA"/>
</dbReference>
<dbReference type="InterPro" id="IPR033138">
    <property type="entry name" value="Cu_oxidase_CS"/>
</dbReference>
<sequence length="552" mass="60903">MSRFLVLLAAASSVIADTKTFNWDITWVNAAPDGYTRPVIGVNNQWPCPTLEANVGDEIIVNVKNSLGNQSTGLHWHGQWQKGTPHMDGTPQVAQCPIPDGESFTYKYTAAQSGTHWWHSHAEAQYPDGIRAPMIVHDRSYEGPLGVAKQFVMTVSDWYHEQDPWIVHKLLTNSGGPPPEVDASLMNDKQSDTFQVQPGKKYLFRFLSISAFLAHSIKIDGHDMTITALDGVPCNPKTVDSLIIAPGQRYDVVIQTKRSTNRNYAIHSKLMGTRFSNTGVLSYNPRNAAPGGLPDPIVLLDDMSITPKDGQKRLPPSDHKITMDVTYRDLPGNMRRIYLGNDTYLKADVPTLYTALTTGNAALNPIVYGSAVNPSVIRSGETVDIIVNNKDEFAHPMHLHGHVFQVLARGPGDWNGDESQFPETPMKRDTVTTIPGGHLVIRFTADNPGAWLFHCHMEWHVAAGMVATIIESPDLLQQARPYIPGDHYAICRDKRIPTQGNCAGKTRNVLDTRDCHNEPEYSDTWGALEVEDVPGGSGGGHKSRGRGRRGRA</sequence>
<evidence type="ECO:0000256" key="5">
    <source>
        <dbReference type="ARBA" id="ARBA00023008"/>
    </source>
</evidence>
<comment type="similarity">
    <text evidence="1">Belongs to the multicopper oxidase family.</text>
</comment>
<evidence type="ECO:0000256" key="4">
    <source>
        <dbReference type="ARBA" id="ARBA00023002"/>
    </source>
</evidence>
<dbReference type="PANTHER" id="PTHR11709">
    <property type="entry name" value="MULTI-COPPER OXIDASE"/>
    <property type="match status" value="1"/>
</dbReference>
<dbReference type="PROSITE" id="PS00079">
    <property type="entry name" value="MULTICOPPER_OXIDASE1"/>
    <property type="match status" value="1"/>
</dbReference>
<feature type="compositionally biased region" description="Basic residues" evidence="6">
    <location>
        <begin position="541"/>
        <end position="552"/>
    </location>
</feature>
<evidence type="ECO:0000259" key="10">
    <source>
        <dbReference type="Pfam" id="PF07732"/>
    </source>
</evidence>
<dbReference type="SUPFAM" id="SSF49503">
    <property type="entry name" value="Cupredoxins"/>
    <property type="match status" value="3"/>
</dbReference>
<organism evidence="11 12">
    <name type="scientific">Aulographum hederae CBS 113979</name>
    <dbReference type="NCBI Taxonomy" id="1176131"/>
    <lineage>
        <taxon>Eukaryota</taxon>
        <taxon>Fungi</taxon>
        <taxon>Dikarya</taxon>
        <taxon>Ascomycota</taxon>
        <taxon>Pezizomycotina</taxon>
        <taxon>Dothideomycetes</taxon>
        <taxon>Pleosporomycetidae</taxon>
        <taxon>Aulographales</taxon>
        <taxon>Aulographaceae</taxon>
    </lineage>
</organism>
<keyword evidence="5" id="KW-0186">Copper</keyword>
<dbReference type="PROSITE" id="PS00080">
    <property type="entry name" value="MULTICOPPER_OXIDASE2"/>
    <property type="match status" value="1"/>
</dbReference>
<dbReference type="InterPro" id="IPR011707">
    <property type="entry name" value="Cu-oxidase-like_N"/>
</dbReference>
<dbReference type="CDD" id="cd13877">
    <property type="entry name" value="CuRO_2_Fet3p_like"/>
    <property type="match status" value="1"/>
</dbReference>
<evidence type="ECO:0000256" key="7">
    <source>
        <dbReference type="SAM" id="SignalP"/>
    </source>
</evidence>
<dbReference type="AlphaFoldDB" id="A0A6G1HDY7"/>
<evidence type="ECO:0000256" key="2">
    <source>
        <dbReference type="ARBA" id="ARBA00022723"/>
    </source>
</evidence>
<dbReference type="Pfam" id="PF00394">
    <property type="entry name" value="Cu-oxidase"/>
    <property type="match status" value="1"/>
</dbReference>
<dbReference type="GO" id="GO:0033215">
    <property type="term" value="P:reductive iron assimilation"/>
    <property type="evidence" value="ECO:0007669"/>
    <property type="project" value="TreeGrafter"/>
</dbReference>
<reference evidence="11" key="1">
    <citation type="journal article" date="2020" name="Stud. Mycol.">
        <title>101 Dothideomycetes genomes: a test case for predicting lifestyles and emergence of pathogens.</title>
        <authorList>
            <person name="Haridas S."/>
            <person name="Albert R."/>
            <person name="Binder M."/>
            <person name="Bloem J."/>
            <person name="Labutti K."/>
            <person name="Salamov A."/>
            <person name="Andreopoulos B."/>
            <person name="Baker S."/>
            <person name="Barry K."/>
            <person name="Bills G."/>
            <person name="Bluhm B."/>
            <person name="Cannon C."/>
            <person name="Castanera R."/>
            <person name="Culley D."/>
            <person name="Daum C."/>
            <person name="Ezra D."/>
            <person name="Gonzalez J."/>
            <person name="Henrissat B."/>
            <person name="Kuo A."/>
            <person name="Liang C."/>
            <person name="Lipzen A."/>
            <person name="Lutzoni F."/>
            <person name="Magnuson J."/>
            <person name="Mondo S."/>
            <person name="Nolan M."/>
            <person name="Ohm R."/>
            <person name="Pangilinan J."/>
            <person name="Park H.-J."/>
            <person name="Ramirez L."/>
            <person name="Alfaro M."/>
            <person name="Sun H."/>
            <person name="Tritt A."/>
            <person name="Yoshinaga Y."/>
            <person name="Zwiers L.-H."/>
            <person name="Turgeon B."/>
            <person name="Goodwin S."/>
            <person name="Spatafora J."/>
            <person name="Crous P."/>
            <person name="Grigoriev I."/>
        </authorList>
    </citation>
    <scope>NUCLEOTIDE SEQUENCE</scope>
    <source>
        <strain evidence="11">CBS 113979</strain>
    </source>
</reference>
<feature type="region of interest" description="Disordered" evidence="6">
    <location>
        <begin position="529"/>
        <end position="552"/>
    </location>
</feature>
<dbReference type="GO" id="GO:0033573">
    <property type="term" value="C:high-affinity iron permease complex"/>
    <property type="evidence" value="ECO:0007669"/>
    <property type="project" value="TreeGrafter"/>
</dbReference>
<dbReference type="Pfam" id="PF07731">
    <property type="entry name" value="Cu-oxidase_2"/>
    <property type="match status" value="1"/>
</dbReference>
<evidence type="ECO:0000259" key="9">
    <source>
        <dbReference type="Pfam" id="PF07731"/>
    </source>
</evidence>
<evidence type="ECO:0000256" key="1">
    <source>
        <dbReference type="ARBA" id="ARBA00010609"/>
    </source>
</evidence>
<keyword evidence="2" id="KW-0479">Metal-binding</keyword>
<gene>
    <name evidence="11" type="ORF">K402DRAFT_323839</name>
</gene>
<dbReference type="GO" id="GO:0010106">
    <property type="term" value="P:cellular response to iron ion starvation"/>
    <property type="evidence" value="ECO:0007669"/>
    <property type="project" value="TreeGrafter"/>
</dbReference>
<feature type="domain" description="Plastocyanin-like" evidence="10">
    <location>
        <begin position="25"/>
        <end position="140"/>
    </location>
</feature>
<keyword evidence="4" id="KW-0560">Oxidoreductase</keyword>
<accession>A0A6G1HDY7</accession>
<feature type="signal peptide" evidence="7">
    <location>
        <begin position="1"/>
        <end position="16"/>
    </location>
</feature>
<dbReference type="Gene3D" id="2.60.40.420">
    <property type="entry name" value="Cupredoxins - blue copper proteins"/>
    <property type="match status" value="3"/>
</dbReference>
<dbReference type="GO" id="GO:0005507">
    <property type="term" value="F:copper ion binding"/>
    <property type="evidence" value="ECO:0007669"/>
    <property type="project" value="InterPro"/>
</dbReference>
<dbReference type="InterPro" id="IPR002355">
    <property type="entry name" value="Cu_oxidase_Cu_BS"/>
</dbReference>
<dbReference type="InterPro" id="IPR045087">
    <property type="entry name" value="Cu-oxidase_fam"/>
</dbReference>
<evidence type="ECO:0000313" key="12">
    <source>
        <dbReference type="Proteomes" id="UP000800041"/>
    </source>
</evidence>
<dbReference type="InterPro" id="IPR008972">
    <property type="entry name" value="Cupredoxin"/>
</dbReference>
<feature type="domain" description="Plastocyanin-like" evidence="8">
    <location>
        <begin position="150"/>
        <end position="283"/>
    </location>
</feature>
<feature type="chain" id="PRO_5026246213" evidence="7">
    <location>
        <begin position="17"/>
        <end position="552"/>
    </location>
</feature>
<evidence type="ECO:0000256" key="3">
    <source>
        <dbReference type="ARBA" id="ARBA00022729"/>
    </source>
</evidence>
<evidence type="ECO:0000259" key="8">
    <source>
        <dbReference type="Pfam" id="PF00394"/>
    </source>
</evidence>